<dbReference type="EMBL" id="CP002408">
    <property type="protein sequence ID" value="AFU58371.1"/>
    <property type="molecule type" value="Genomic_DNA"/>
</dbReference>
<protein>
    <recommendedName>
        <fullName evidence="3">Exo-alpha-sialidase</fullName>
    </recommendedName>
</protein>
<gene>
    <name evidence="1" type="ordered locus">Ngar_c14350</name>
</gene>
<name>K0IAM0_NITGG</name>
<evidence type="ECO:0000313" key="2">
    <source>
        <dbReference type="Proteomes" id="UP000008037"/>
    </source>
</evidence>
<dbReference type="InParanoid" id="K0IAM0"/>
<dbReference type="BioCyc" id="CNIT1237085:G1324-1433-MONOMER"/>
<keyword evidence="2" id="KW-1185">Reference proteome</keyword>
<evidence type="ECO:0000313" key="1">
    <source>
        <dbReference type="EMBL" id="AFU58371.1"/>
    </source>
</evidence>
<dbReference type="HOGENOM" id="CLU_2679064_0_0_2"/>
<dbReference type="AlphaFoldDB" id="K0IAM0"/>
<dbReference type="STRING" id="1237085.Ngar_c14350"/>
<sequence length="74" mass="8086">MAVSGENIYITWQSCLVIDDSAPCAESILFTKSDDNGTTFDKPIILFEGVEAAQARMTIAHDHLSGQDNVAIIW</sequence>
<dbReference type="KEGG" id="nga:Ngar_c14350"/>
<accession>K0IAM0</accession>
<evidence type="ECO:0008006" key="3">
    <source>
        <dbReference type="Google" id="ProtNLM"/>
    </source>
</evidence>
<dbReference type="Proteomes" id="UP000008037">
    <property type="component" value="Chromosome"/>
</dbReference>
<organism evidence="1 2">
    <name type="scientific">Nitrososphaera gargensis (strain Ga9.2)</name>
    <dbReference type="NCBI Taxonomy" id="1237085"/>
    <lineage>
        <taxon>Archaea</taxon>
        <taxon>Nitrososphaerota</taxon>
        <taxon>Nitrososphaeria</taxon>
        <taxon>Nitrososphaerales</taxon>
        <taxon>Nitrososphaeraceae</taxon>
        <taxon>Nitrososphaera</taxon>
    </lineage>
</organism>
<proteinExistence type="predicted"/>
<reference evidence="1 2" key="1">
    <citation type="journal article" date="2012" name="Environ. Microbiol.">
        <title>The genome of the ammonia-oxidizing Candidatus Nitrososphaera gargensis: insights into metabolic versatility and environmental adaptations.</title>
        <authorList>
            <person name="Spang A."/>
            <person name="Poehlein A."/>
            <person name="Offre P."/>
            <person name="Zumbragel S."/>
            <person name="Haider S."/>
            <person name="Rychlik N."/>
            <person name="Nowka B."/>
            <person name="Schmeisser C."/>
            <person name="Lebedeva E.V."/>
            <person name="Rattei T."/>
            <person name="Bohm C."/>
            <person name="Schmid M."/>
            <person name="Galushko A."/>
            <person name="Hatzenpichler R."/>
            <person name="Weinmaier T."/>
            <person name="Daniel R."/>
            <person name="Schleper C."/>
            <person name="Spieck E."/>
            <person name="Streit W."/>
            <person name="Wagner M."/>
        </authorList>
    </citation>
    <scope>NUCLEOTIDE SEQUENCE [LARGE SCALE GENOMIC DNA]</scope>
    <source>
        <strain evidence="2">Ga9.2</strain>
    </source>
</reference>